<evidence type="ECO:0000256" key="4">
    <source>
        <dbReference type="ARBA" id="ARBA00012837"/>
    </source>
</evidence>
<dbReference type="PATRIC" id="fig|1609969.3.peg.1028"/>
<sequence>MLEKNFKEKIIQIFSEGINQYFAEESACRADISSSLISLDAPKEKLHGDITSNIAMVLAKQVKANPVILAQHISEKIKKIFNQRSDINSFIDGIEVKGAFINLWLSDKYYENILLEIFKNKEKFGQNSDFGGKRVNIEFVSANPTGPLTIAHARQAAIGDALARILKFNGYDVTTEYYLNDCGRQINMLGKSLEIRYRNLCGKEDSLPEDGYVGEYVIDIAKEIKEKHGEMFLEETEKTSNFFRKYAVESIMNLIRKDLEDFRVHFDVWTSQAEFEERKIVERTLEELEKAGYLYEQDGAKWFKSTAFGDDKDRVVRKSDGSYTYLAPDIAYHKDKYLRKFEKIIDLLGPDHHGYINRMKAAVSAMGYDKSSIDILIVQLATLLRNGVAVSMSTRRAEFISLREIIEEIGVDVARLIFLMRRRDSHLDFEFEVAKKEATDRKDCT</sequence>
<evidence type="ECO:0000313" key="21">
    <source>
        <dbReference type="EMBL" id="KJJ85018.1"/>
    </source>
</evidence>
<evidence type="ECO:0000313" key="22">
    <source>
        <dbReference type="EMBL" id="KJJ85173.1"/>
    </source>
</evidence>
<dbReference type="EMBL" id="JYNY01000415">
    <property type="protein sequence ID" value="KJJ84032.1"/>
    <property type="molecule type" value="Genomic_DNA"/>
</dbReference>
<dbReference type="InterPro" id="IPR036695">
    <property type="entry name" value="Arg-tRNA-synth_N_sf"/>
</dbReference>
<protein>
    <recommendedName>
        <fullName evidence="4 12">Arginine--tRNA ligase</fullName>
        <ecNumber evidence="4 12">6.1.1.19</ecNumber>
    </recommendedName>
</protein>
<dbReference type="GO" id="GO:0006420">
    <property type="term" value="P:arginyl-tRNA aminoacylation"/>
    <property type="evidence" value="ECO:0007669"/>
    <property type="project" value="UniProtKB-UniRule"/>
</dbReference>
<dbReference type="SMART" id="SM01016">
    <property type="entry name" value="Arg_tRNA_synt_N"/>
    <property type="match status" value="1"/>
</dbReference>
<dbReference type="Proteomes" id="UP000033428">
    <property type="component" value="Unassembled WGS sequence"/>
</dbReference>
<evidence type="ECO:0000313" key="23">
    <source>
        <dbReference type="EMBL" id="KJJ85889.1"/>
    </source>
</evidence>
<evidence type="ECO:0000313" key="19">
    <source>
        <dbReference type="EMBL" id="KJJ84669.1"/>
    </source>
</evidence>
<evidence type="ECO:0000256" key="12">
    <source>
        <dbReference type="NCBIfam" id="TIGR00456"/>
    </source>
</evidence>
<evidence type="ECO:0000256" key="7">
    <source>
        <dbReference type="ARBA" id="ARBA00022741"/>
    </source>
</evidence>
<dbReference type="EMBL" id="JYNY01000378">
    <property type="protein sequence ID" value="KJJ84252.1"/>
    <property type="molecule type" value="Genomic_DNA"/>
</dbReference>
<name>A0A0F0CJH4_9BACT</name>
<dbReference type="GO" id="GO:0005737">
    <property type="term" value="C:cytoplasm"/>
    <property type="evidence" value="ECO:0007669"/>
    <property type="project" value="UniProtKB-SubCell"/>
</dbReference>
<reference evidence="16 24" key="1">
    <citation type="submission" date="2015-02" db="EMBL/GenBank/DDBJ databases">
        <title>Single-cell genomics of uncultivated deep-branching MTB reveals a conserved set of magnetosome genes.</title>
        <authorList>
            <person name="Kolinko S."/>
            <person name="Richter M."/>
            <person name="Glockner F.O."/>
            <person name="Brachmann A."/>
            <person name="Schuler D."/>
        </authorList>
    </citation>
    <scope>NUCLEOTIDE SEQUENCE [LARGE SCALE GENOMIC DNA]</scope>
    <source>
        <strain evidence="16">SKK-01</strain>
    </source>
</reference>
<dbReference type="SUPFAM" id="SSF55190">
    <property type="entry name" value="Arginyl-tRNA synthetase (ArgRS), N-terminal 'additional' domain"/>
    <property type="match status" value="1"/>
</dbReference>
<dbReference type="SUPFAM" id="SSF52374">
    <property type="entry name" value="Nucleotidylyl transferase"/>
    <property type="match status" value="1"/>
</dbReference>
<dbReference type="InterPro" id="IPR001278">
    <property type="entry name" value="Arg-tRNA-ligase"/>
</dbReference>
<dbReference type="PANTHER" id="PTHR11956">
    <property type="entry name" value="ARGINYL-TRNA SYNTHETASE"/>
    <property type="match status" value="1"/>
</dbReference>
<comment type="similarity">
    <text evidence="2 13">Belongs to the class-I aminoacyl-tRNA synthetase family.</text>
</comment>
<organism evidence="16 24">
    <name type="scientific">Candidatus Omnitrophus magneticus</name>
    <dbReference type="NCBI Taxonomy" id="1609969"/>
    <lineage>
        <taxon>Bacteria</taxon>
        <taxon>Pseudomonadati</taxon>
        <taxon>Candidatus Omnitrophota</taxon>
        <taxon>Candidatus Omnitrophus</taxon>
    </lineage>
</organism>
<evidence type="ECO:0000256" key="2">
    <source>
        <dbReference type="ARBA" id="ARBA00005594"/>
    </source>
</evidence>
<keyword evidence="10 13" id="KW-0030">Aminoacyl-tRNA synthetase</keyword>
<dbReference type="GO" id="GO:0004814">
    <property type="term" value="F:arginine-tRNA ligase activity"/>
    <property type="evidence" value="ECO:0007669"/>
    <property type="project" value="UniProtKB-UniRule"/>
</dbReference>
<proteinExistence type="inferred from homology"/>
<comment type="subunit">
    <text evidence="3">Monomer.</text>
</comment>
<feature type="domain" description="Arginyl tRNA synthetase N-terminal" evidence="14">
    <location>
        <begin position="8"/>
        <end position="105"/>
    </location>
</feature>
<dbReference type="EMBL" id="JYNY01000608">
    <property type="protein sequence ID" value="KJJ83377.1"/>
    <property type="molecule type" value="Genomic_DNA"/>
</dbReference>
<gene>
    <name evidence="23" type="ORF">OMAG_000241</name>
    <name evidence="22" type="ORF">OMAG_000957</name>
    <name evidence="21" type="ORF">OMAG_001112</name>
    <name evidence="20" type="ORF">OMAG_001329</name>
    <name evidence="19" type="ORF">OMAG_001462</name>
    <name evidence="18" type="ORF">OMAG_001877</name>
    <name evidence="17" type="ORF">OMAG_002097</name>
    <name evidence="16" type="ORF">OMAG_002753</name>
    <name evidence="15" type="ORF">OMAG_002824</name>
</gene>
<feature type="non-terminal residue" evidence="16">
    <location>
        <position position="445"/>
    </location>
</feature>
<evidence type="ECO:0000256" key="8">
    <source>
        <dbReference type="ARBA" id="ARBA00022840"/>
    </source>
</evidence>
<evidence type="ECO:0000256" key="9">
    <source>
        <dbReference type="ARBA" id="ARBA00022917"/>
    </source>
</evidence>
<dbReference type="InterPro" id="IPR035684">
    <property type="entry name" value="ArgRS_core"/>
</dbReference>
<comment type="subcellular location">
    <subcellularLocation>
        <location evidence="1">Cytoplasm</location>
    </subcellularLocation>
</comment>
<dbReference type="GO" id="GO:0005524">
    <property type="term" value="F:ATP binding"/>
    <property type="evidence" value="ECO:0007669"/>
    <property type="project" value="UniProtKB-KW"/>
</dbReference>
<dbReference type="AlphaFoldDB" id="A0A0F0CJH4"/>
<accession>A0A0F0CJH4</accession>
<evidence type="ECO:0000313" key="15">
    <source>
        <dbReference type="EMBL" id="KJJ83306.1"/>
    </source>
</evidence>
<comment type="caution">
    <text evidence="16">The sequence shown here is derived from an EMBL/GenBank/DDBJ whole genome shotgun (WGS) entry which is preliminary data.</text>
</comment>
<evidence type="ECO:0000313" key="20">
    <source>
        <dbReference type="EMBL" id="KJJ84799.1"/>
    </source>
</evidence>
<dbReference type="EMBL" id="JYNY01000208">
    <property type="protein sequence ID" value="KJJ85173.1"/>
    <property type="molecule type" value="Genomic_DNA"/>
</dbReference>
<dbReference type="Gene3D" id="3.30.1360.70">
    <property type="entry name" value="Arginyl tRNA synthetase N-terminal domain"/>
    <property type="match status" value="1"/>
</dbReference>
<dbReference type="EMBL" id="JYNY01000261">
    <property type="protein sequence ID" value="KJJ84799.1"/>
    <property type="molecule type" value="Genomic_DNA"/>
</dbReference>
<evidence type="ECO:0000256" key="6">
    <source>
        <dbReference type="ARBA" id="ARBA00022598"/>
    </source>
</evidence>
<dbReference type="EMBL" id="JYNY01000228">
    <property type="protein sequence ID" value="KJJ85018.1"/>
    <property type="molecule type" value="Genomic_DNA"/>
</dbReference>
<keyword evidence="5" id="KW-0963">Cytoplasm</keyword>
<evidence type="ECO:0000256" key="10">
    <source>
        <dbReference type="ARBA" id="ARBA00023146"/>
    </source>
</evidence>
<evidence type="ECO:0000313" key="16">
    <source>
        <dbReference type="EMBL" id="KJJ83377.1"/>
    </source>
</evidence>
<dbReference type="FunFam" id="3.40.50.620:FF:000062">
    <property type="entry name" value="Arginine--tRNA ligase"/>
    <property type="match status" value="1"/>
</dbReference>
<dbReference type="InterPro" id="IPR005148">
    <property type="entry name" value="Arg-tRNA-synth_N"/>
</dbReference>
<dbReference type="EC" id="6.1.1.19" evidence="4 12"/>
<keyword evidence="9 13" id="KW-0648">Protein biosynthesis</keyword>
<dbReference type="Pfam" id="PF03485">
    <property type="entry name" value="Arg_tRNA_synt_N"/>
    <property type="match status" value="1"/>
</dbReference>
<evidence type="ECO:0000313" key="18">
    <source>
        <dbReference type="EMBL" id="KJJ84252.1"/>
    </source>
</evidence>
<evidence type="ECO:0000313" key="17">
    <source>
        <dbReference type="EMBL" id="KJJ84032.1"/>
    </source>
</evidence>
<evidence type="ECO:0000256" key="3">
    <source>
        <dbReference type="ARBA" id="ARBA00011245"/>
    </source>
</evidence>
<dbReference type="NCBIfam" id="TIGR00456">
    <property type="entry name" value="argS"/>
    <property type="match status" value="1"/>
</dbReference>
<dbReference type="Gene3D" id="3.40.50.620">
    <property type="entry name" value="HUPs"/>
    <property type="match status" value="1"/>
</dbReference>
<dbReference type="PANTHER" id="PTHR11956:SF5">
    <property type="entry name" value="ARGININE--TRNA LIGASE, CYTOPLASMIC"/>
    <property type="match status" value="1"/>
</dbReference>
<evidence type="ECO:0000256" key="1">
    <source>
        <dbReference type="ARBA" id="ARBA00004496"/>
    </source>
</evidence>
<keyword evidence="24" id="KW-1185">Reference proteome</keyword>
<dbReference type="PRINTS" id="PR01038">
    <property type="entry name" value="TRNASYNTHARG"/>
</dbReference>
<evidence type="ECO:0000313" key="24">
    <source>
        <dbReference type="Proteomes" id="UP000033428"/>
    </source>
</evidence>
<dbReference type="EMBL" id="JYNY01000624">
    <property type="protein sequence ID" value="KJJ83306.1"/>
    <property type="molecule type" value="Genomic_DNA"/>
</dbReference>
<comment type="catalytic activity">
    <reaction evidence="11">
        <text>tRNA(Arg) + L-arginine + ATP = L-arginyl-tRNA(Arg) + AMP + diphosphate</text>
        <dbReference type="Rhea" id="RHEA:20301"/>
        <dbReference type="Rhea" id="RHEA-COMP:9658"/>
        <dbReference type="Rhea" id="RHEA-COMP:9673"/>
        <dbReference type="ChEBI" id="CHEBI:30616"/>
        <dbReference type="ChEBI" id="CHEBI:32682"/>
        <dbReference type="ChEBI" id="CHEBI:33019"/>
        <dbReference type="ChEBI" id="CHEBI:78442"/>
        <dbReference type="ChEBI" id="CHEBI:78513"/>
        <dbReference type="ChEBI" id="CHEBI:456215"/>
        <dbReference type="EC" id="6.1.1.19"/>
    </reaction>
</comment>
<dbReference type="EMBL" id="JYNY01000300">
    <property type="protein sequence ID" value="KJJ84669.1"/>
    <property type="molecule type" value="Genomic_DNA"/>
</dbReference>
<evidence type="ECO:0000256" key="11">
    <source>
        <dbReference type="ARBA" id="ARBA00049339"/>
    </source>
</evidence>
<keyword evidence="7 13" id="KW-0547">Nucleotide-binding</keyword>
<dbReference type="Pfam" id="PF00750">
    <property type="entry name" value="tRNA-synt_1d"/>
    <property type="match status" value="1"/>
</dbReference>
<dbReference type="CDD" id="cd00671">
    <property type="entry name" value="ArgRS_core"/>
    <property type="match status" value="1"/>
</dbReference>
<keyword evidence="8 13" id="KW-0067">ATP-binding</keyword>
<dbReference type="InterPro" id="IPR014729">
    <property type="entry name" value="Rossmann-like_a/b/a_fold"/>
</dbReference>
<evidence type="ECO:0000256" key="13">
    <source>
        <dbReference type="RuleBase" id="RU363038"/>
    </source>
</evidence>
<evidence type="ECO:0000259" key="14">
    <source>
        <dbReference type="SMART" id="SM01016"/>
    </source>
</evidence>
<dbReference type="EMBL" id="JYNY01000050">
    <property type="protein sequence ID" value="KJJ85889.1"/>
    <property type="molecule type" value="Genomic_DNA"/>
</dbReference>
<keyword evidence="6 13" id="KW-0436">Ligase</keyword>
<evidence type="ECO:0000256" key="5">
    <source>
        <dbReference type="ARBA" id="ARBA00022490"/>
    </source>
</evidence>